<dbReference type="InterPro" id="IPR001509">
    <property type="entry name" value="Epimerase_deHydtase"/>
</dbReference>
<dbReference type="AlphaFoldDB" id="A0A6N7ISB6"/>
<organism evidence="2 3">
    <name type="scientific">Desulfofundulus thermobenzoicus</name>
    <dbReference type="NCBI Taxonomy" id="29376"/>
    <lineage>
        <taxon>Bacteria</taxon>
        <taxon>Bacillati</taxon>
        <taxon>Bacillota</taxon>
        <taxon>Clostridia</taxon>
        <taxon>Eubacteriales</taxon>
        <taxon>Peptococcaceae</taxon>
        <taxon>Desulfofundulus</taxon>
    </lineage>
</organism>
<dbReference type="CDD" id="cd05271">
    <property type="entry name" value="NDUFA9_like_SDR_a"/>
    <property type="match status" value="1"/>
</dbReference>
<reference evidence="2 3" key="1">
    <citation type="submission" date="2019-10" db="EMBL/GenBank/DDBJ databases">
        <title>Comparative genomics of sulfur disproportionating microorganisms.</title>
        <authorList>
            <person name="Ward L.M."/>
            <person name="Bertran E."/>
            <person name="Johnston D."/>
        </authorList>
    </citation>
    <scope>NUCLEOTIDE SEQUENCE [LARGE SCALE GENOMIC DNA]</scope>
    <source>
        <strain evidence="2 3">DSM 14055</strain>
    </source>
</reference>
<protein>
    <submittedName>
        <fullName evidence="2">NAD(P)H-binding protein</fullName>
    </submittedName>
</protein>
<dbReference type="Pfam" id="PF01370">
    <property type="entry name" value="Epimerase"/>
    <property type="match status" value="1"/>
</dbReference>
<name>A0A6N7ISB6_9FIRM</name>
<dbReference type="EMBL" id="WHYR01000035">
    <property type="protein sequence ID" value="MQL53006.1"/>
    <property type="molecule type" value="Genomic_DNA"/>
</dbReference>
<dbReference type="GO" id="GO:0044877">
    <property type="term" value="F:protein-containing complex binding"/>
    <property type="evidence" value="ECO:0007669"/>
    <property type="project" value="TreeGrafter"/>
</dbReference>
<dbReference type="Proteomes" id="UP000441717">
    <property type="component" value="Unassembled WGS sequence"/>
</dbReference>
<dbReference type="SUPFAM" id="SSF51735">
    <property type="entry name" value="NAD(P)-binding Rossmann-fold domains"/>
    <property type="match status" value="1"/>
</dbReference>
<dbReference type="RefSeq" id="WP_152947430.1">
    <property type="nucleotide sequence ID" value="NZ_WHYR01000035.1"/>
</dbReference>
<evidence type="ECO:0000313" key="2">
    <source>
        <dbReference type="EMBL" id="MQL53006.1"/>
    </source>
</evidence>
<dbReference type="InterPro" id="IPR051207">
    <property type="entry name" value="ComplexI_NDUFA9_subunit"/>
</dbReference>
<gene>
    <name evidence="2" type="ORF">GFC01_12190</name>
</gene>
<proteinExistence type="predicted"/>
<dbReference type="Gene3D" id="3.40.50.720">
    <property type="entry name" value="NAD(P)-binding Rossmann-like Domain"/>
    <property type="match status" value="1"/>
</dbReference>
<evidence type="ECO:0000313" key="3">
    <source>
        <dbReference type="Proteomes" id="UP000441717"/>
    </source>
</evidence>
<dbReference type="OrthoDB" id="9809586at2"/>
<dbReference type="InterPro" id="IPR036291">
    <property type="entry name" value="NAD(P)-bd_dom_sf"/>
</dbReference>
<accession>A0A6N7ISB6</accession>
<dbReference type="PANTHER" id="PTHR12126:SF11">
    <property type="entry name" value="NADH DEHYDROGENASE [UBIQUINONE] 1 ALPHA SUBCOMPLEX SUBUNIT 9, MITOCHONDRIAL"/>
    <property type="match status" value="1"/>
</dbReference>
<sequence length="300" mass="33171">MILVTGATGLVGRHMVPALLEAGYRVRCMVRDGQRARSTLGGGPEFVPANVTDPPSLLEACRGVETVIHLVAVIREKGATTFDRINVQGTRHVVDAAERAGCRRFIHLSALGVREDPAYRYVYSKWLGEQAVRSSRLAWTIFRPSVLYGRGFGFFDRMAQSLKLFPPPFAPVPAASSRFQPLAADDLARCVVLALANPDTAGKTFELGGPEHLTYGQMLDIWLAAMGRRRIKLPVPLPLMRLAVPVMERLLPDPPVTSVELRQMELDNTTDPDAVEKYFGFQPRTLARGLAELIPHRYIS</sequence>
<comment type="caution">
    <text evidence="2">The sequence shown here is derived from an EMBL/GenBank/DDBJ whole genome shotgun (WGS) entry which is preliminary data.</text>
</comment>
<keyword evidence="3" id="KW-1185">Reference proteome</keyword>
<dbReference type="PANTHER" id="PTHR12126">
    <property type="entry name" value="NADH-UBIQUINONE OXIDOREDUCTASE 39 KDA SUBUNIT-RELATED"/>
    <property type="match status" value="1"/>
</dbReference>
<evidence type="ECO:0000259" key="1">
    <source>
        <dbReference type="Pfam" id="PF01370"/>
    </source>
</evidence>
<feature type="domain" description="NAD-dependent epimerase/dehydratase" evidence="1">
    <location>
        <begin position="2"/>
        <end position="208"/>
    </location>
</feature>